<name>A0A402CWL3_9BACT</name>
<gene>
    <name evidence="2" type="ORF">CCAX7_62280</name>
</gene>
<evidence type="ECO:0000313" key="3">
    <source>
        <dbReference type="Proteomes" id="UP000287394"/>
    </source>
</evidence>
<accession>A0A402CWL3</accession>
<dbReference type="InterPro" id="IPR050708">
    <property type="entry name" value="T6SS_VgrG/RHS"/>
</dbReference>
<dbReference type="PANTHER" id="PTHR32305">
    <property type="match status" value="1"/>
</dbReference>
<dbReference type="InterPro" id="IPR045351">
    <property type="entry name" value="DUF6531"/>
</dbReference>
<protein>
    <recommendedName>
        <fullName evidence="1">DUF6531 domain-containing protein</fullName>
    </recommendedName>
</protein>
<dbReference type="Proteomes" id="UP000287394">
    <property type="component" value="Chromosome"/>
</dbReference>
<organism evidence="2 3">
    <name type="scientific">Capsulimonas corticalis</name>
    <dbReference type="NCBI Taxonomy" id="2219043"/>
    <lineage>
        <taxon>Bacteria</taxon>
        <taxon>Bacillati</taxon>
        <taxon>Armatimonadota</taxon>
        <taxon>Armatimonadia</taxon>
        <taxon>Capsulimonadales</taxon>
        <taxon>Capsulimonadaceae</taxon>
        <taxon>Capsulimonas</taxon>
    </lineage>
</organism>
<evidence type="ECO:0000259" key="1">
    <source>
        <dbReference type="Pfam" id="PF20148"/>
    </source>
</evidence>
<reference evidence="2 3" key="1">
    <citation type="journal article" date="2019" name="Int. J. Syst. Evol. Microbiol.">
        <title>Capsulimonas corticalis gen. nov., sp. nov., an aerobic capsulated bacterium, of a novel bacterial order, Capsulimonadales ord. nov., of the class Armatimonadia of the phylum Armatimonadetes.</title>
        <authorList>
            <person name="Li J."/>
            <person name="Kudo C."/>
            <person name="Tonouchi A."/>
        </authorList>
    </citation>
    <scope>NUCLEOTIDE SEQUENCE [LARGE SCALE GENOMIC DNA]</scope>
    <source>
        <strain evidence="2 3">AX-7</strain>
    </source>
</reference>
<dbReference type="Pfam" id="PF05593">
    <property type="entry name" value="RHS_repeat"/>
    <property type="match status" value="1"/>
</dbReference>
<dbReference type="InterPro" id="IPR006530">
    <property type="entry name" value="YD"/>
</dbReference>
<keyword evidence="3" id="KW-1185">Reference proteome</keyword>
<dbReference type="PANTHER" id="PTHR32305:SF15">
    <property type="entry name" value="PROTEIN RHSA-RELATED"/>
    <property type="match status" value="1"/>
</dbReference>
<dbReference type="NCBIfam" id="TIGR01643">
    <property type="entry name" value="YD_repeat_2x"/>
    <property type="match status" value="1"/>
</dbReference>
<sequence>MDPGLYIAVTKPGSTSDKIVAHACENTKPTEGVQISSIGSLASLHLKKQLLAHVSVLPALRHVARYTGTATLGCASASYSLHCPPNVTCPMADGAGGNGGCSGPSSGDPVNLATGEEEYSPAADITVYNLHGPAVVWNRIYNSLRPWNMAIAGGGVAQFSYEADDFGAGWSHPYNILVQDSTATAPFTPVPQGGSGVPIGNGTDHCASGVLWDIVYAGSTVASSSSLNGWTFDRQNGTVTASSSAAVGQGYEVRWDAGYGVFYSAFFEVVPNASVPQGMSVIIPPTGANAAASGLQWDIVQGSTTIATSNSHSGWSVGLYTYGFQISAPMVSTGNYEVRFAQGPSATFSVIDSHFSVGLGDKYILLANGARIRFTAASAPTAGNTVVRCSVLPTYHTLVDWHYDSSNPSGYYTITLGNRTVMRTTPPVAAYALGDNAFMVSSLVSQISNATGSPLNLVYGAQRSVNGFPLLSSINDASNGSALLTIARDSDGSGHIHSVSDPQGRSVYYSSQVYVVPPFNHANAAFPEVTQVSQIVPSGTSNPPMRYAYDYQRVYAGSGPMLHTITVPSPTGVGVSTSTINYNDQPATVSSTVDGNGNMTAYTPDNLNHTRVTTYNPLGQAIYSYVYGFDNNMSLTTKTDGAGTVVYAAAYSDPNNPTKASSVTDGNGYGTIAPGGTQALDAGGTDGATGGIPWEIVGPTGAFVASSGSPFGWTVSFTGGSLTVSAPSNAVAGSRYEVRATYSLHSYSAYFNIGGARGTSYYRWDQYGNLTSATSPRGVVTSFTWDYSAFPFGELVAAQEGGKTPITYTYCEPSGLLQTSTGPSPAGGLSMVSYTYDSLGNPLTIVSPGNNTGATITSTFNYTLDPGDSAHGVAPYSQPAALGQALTITNALGQVIHIRYNALGQAATTIDPLGHALNIAYNISGQKWKVISPLAGPASPGSLYEEFEYLYPGSQPSKVKKYDEDGHLMRQVNSSYGLEGETVGTSGDTHPINYEYDALYRLKKLTDSNGHSTKYYYNPAGYLSSVIYPGGDTTQMTSYDLNGNPLTRIDGRGVETDYVYNDVESLLTDVLYPLHTDNNVHVTFDGYGRRGSATDNTGTRTYNYNDNDLTTSATTAYVGAPSKTFAYAYYPNGSRKTMSTPAGDFNYSYDAAGRLKQVGNPFSETDTMSYMDNGWLQSHQLGNGAVTSYSYNAVGQLFGQLNQAADGTVLSQFSNITYDGAGNRLSITSTMPGMTSYSGVTDYTYDSLDQLLGEQSSRNGGYTHGFAYDAVGNTTTFRGQGNSFNSNNQNGAFTFDANGNPIQYHGVPLSFDEENRLVTNGH</sequence>
<dbReference type="Pfam" id="PF20148">
    <property type="entry name" value="DUF6531"/>
    <property type="match status" value="1"/>
</dbReference>
<proteinExistence type="predicted"/>
<dbReference type="KEGG" id="ccot:CCAX7_62280"/>
<dbReference type="EMBL" id="AP025739">
    <property type="protein sequence ID" value="BDI34177.1"/>
    <property type="molecule type" value="Genomic_DNA"/>
</dbReference>
<evidence type="ECO:0000313" key="2">
    <source>
        <dbReference type="EMBL" id="BDI34177.1"/>
    </source>
</evidence>
<feature type="domain" description="DUF6531" evidence="1">
    <location>
        <begin position="107"/>
        <end position="178"/>
    </location>
</feature>
<dbReference type="Gene3D" id="2.180.10.10">
    <property type="entry name" value="RHS repeat-associated core"/>
    <property type="match status" value="2"/>
</dbReference>
<dbReference type="InterPro" id="IPR031325">
    <property type="entry name" value="RHS_repeat"/>
</dbReference>